<dbReference type="RefSeq" id="WP_370570628.1">
    <property type="nucleotide sequence ID" value="NZ_CP015124.1"/>
</dbReference>
<organism evidence="2 3">
    <name type="scientific">Phaeobacter gallaeciensis</name>
    <dbReference type="NCBI Taxonomy" id="60890"/>
    <lineage>
        <taxon>Bacteria</taxon>
        <taxon>Pseudomonadati</taxon>
        <taxon>Pseudomonadota</taxon>
        <taxon>Alphaproteobacteria</taxon>
        <taxon>Rhodobacterales</taxon>
        <taxon>Roseobacteraceae</taxon>
        <taxon>Phaeobacter</taxon>
    </lineage>
</organism>
<accession>A0A1B0ZU83</accession>
<dbReference type="InterPro" id="IPR046171">
    <property type="entry name" value="DUF6173"/>
</dbReference>
<reference evidence="2 3" key="1">
    <citation type="submission" date="2016-04" db="EMBL/GenBank/DDBJ databases">
        <authorList>
            <person name="Evans L.H."/>
            <person name="Alamgir A."/>
            <person name="Owens N."/>
            <person name="Weber N.D."/>
            <person name="Virtaneva K."/>
            <person name="Barbian K."/>
            <person name="Babar A."/>
            <person name="Rosenke K."/>
        </authorList>
    </citation>
    <scope>NUCLEOTIDE SEQUENCE [LARGE SCALE GENOMIC DNA]</scope>
    <source>
        <strain evidence="2 3">JL2886</strain>
    </source>
</reference>
<dbReference type="AlphaFoldDB" id="A0A1B0ZU83"/>
<evidence type="ECO:0000313" key="3">
    <source>
        <dbReference type="Proteomes" id="UP000092565"/>
    </source>
</evidence>
<dbReference type="Proteomes" id="UP000092565">
    <property type="component" value="Chromosome"/>
</dbReference>
<dbReference type="Pfam" id="PF19670">
    <property type="entry name" value="DUF6173"/>
    <property type="match status" value="1"/>
</dbReference>
<keyword evidence="3" id="KW-1185">Reference proteome</keyword>
<sequence length="179" mass="19498">MSDKTRKPGASAIHDSIDTSAEAVEAAILPQVHEVHCDPRPGQSSPTLPKAMQKPAEEKSPARWAYERMILYIKNFEEQLDSAHEVAMGFAGGDAGVMRIEGMGYFDPDIVTFYGSDNSGARTQLVQHVTQLNVMLRALPKAQPETPAMRIGFRLAKDLEPDPAPDADPDIVAEAEPDT</sequence>
<evidence type="ECO:0000256" key="1">
    <source>
        <dbReference type="SAM" id="MobiDB-lite"/>
    </source>
</evidence>
<name>A0A1B0ZU83_9RHOB</name>
<evidence type="ECO:0000313" key="2">
    <source>
        <dbReference type="EMBL" id="ANP37680.1"/>
    </source>
</evidence>
<dbReference type="EMBL" id="CP015124">
    <property type="protein sequence ID" value="ANP37680.1"/>
    <property type="molecule type" value="Genomic_DNA"/>
</dbReference>
<feature type="compositionally biased region" description="Acidic residues" evidence="1">
    <location>
        <begin position="161"/>
        <end position="179"/>
    </location>
</feature>
<dbReference type="PATRIC" id="fig|60890.4.peg.2722"/>
<protein>
    <submittedName>
        <fullName evidence="2">Uncharacterized protein</fullName>
    </submittedName>
</protein>
<feature type="region of interest" description="Disordered" evidence="1">
    <location>
        <begin position="158"/>
        <end position="179"/>
    </location>
</feature>
<gene>
    <name evidence="2" type="ORF">JL2886_02794</name>
</gene>
<feature type="region of interest" description="Disordered" evidence="1">
    <location>
        <begin position="35"/>
        <end position="59"/>
    </location>
</feature>
<proteinExistence type="predicted"/>